<dbReference type="NCBIfam" id="TIGR00406">
    <property type="entry name" value="prmA"/>
    <property type="match status" value="1"/>
</dbReference>
<dbReference type="HAMAP" id="MF_00735">
    <property type="entry name" value="Methyltr_PrmA"/>
    <property type="match status" value="1"/>
</dbReference>
<comment type="catalytic activity">
    <reaction evidence="6">
        <text>L-lysyl-[protein] + 3 S-adenosyl-L-methionine = N(6),N(6),N(6)-trimethyl-L-lysyl-[protein] + 3 S-adenosyl-L-homocysteine + 3 H(+)</text>
        <dbReference type="Rhea" id="RHEA:54192"/>
        <dbReference type="Rhea" id="RHEA-COMP:9752"/>
        <dbReference type="Rhea" id="RHEA-COMP:13826"/>
        <dbReference type="ChEBI" id="CHEBI:15378"/>
        <dbReference type="ChEBI" id="CHEBI:29969"/>
        <dbReference type="ChEBI" id="CHEBI:57856"/>
        <dbReference type="ChEBI" id="CHEBI:59789"/>
        <dbReference type="ChEBI" id="CHEBI:61961"/>
    </reaction>
</comment>
<dbReference type="GO" id="GO:0016279">
    <property type="term" value="F:protein-lysine N-methyltransferase activity"/>
    <property type="evidence" value="ECO:0007669"/>
    <property type="project" value="RHEA"/>
</dbReference>
<dbReference type="PIRSF" id="PIRSF000401">
    <property type="entry name" value="RPL11_MTase"/>
    <property type="match status" value="1"/>
</dbReference>
<keyword evidence="4 6" id="KW-0808">Transferase</keyword>
<accession>A0A0P8W8S5</accession>
<dbReference type="InterPro" id="IPR050078">
    <property type="entry name" value="Ribosomal_L11_MeTrfase_PrmA"/>
</dbReference>
<keyword evidence="2 6" id="KW-0963">Cytoplasm</keyword>
<evidence type="ECO:0000256" key="6">
    <source>
        <dbReference type="HAMAP-Rule" id="MF_00735"/>
    </source>
</evidence>
<keyword evidence="5 6" id="KW-0949">S-adenosyl-L-methionine</keyword>
<reference evidence="7 8" key="1">
    <citation type="submission" date="2015-09" db="EMBL/GenBank/DDBJ databases">
        <title>Genome sequence of Oxobacter pfennigii DSM 3222.</title>
        <authorList>
            <person name="Poehlein A."/>
            <person name="Bengelsdorf F.R."/>
            <person name="Schiel-Bengelsdorf B."/>
            <person name="Duerre P."/>
            <person name="Daniel R."/>
        </authorList>
    </citation>
    <scope>NUCLEOTIDE SEQUENCE [LARGE SCALE GENOMIC DNA]</scope>
    <source>
        <strain evidence="7 8">DSM 3222</strain>
    </source>
</reference>
<evidence type="ECO:0000256" key="3">
    <source>
        <dbReference type="ARBA" id="ARBA00022603"/>
    </source>
</evidence>
<protein>
    <recommendedName>
        <fullName evidence="6">Ribosomal protein L11 methyltransferase</fullName>
        <shortName evidence="6">L11 Mtase</shortName>
        <ecNumber evidence="6">2.1.1.-</ecNumber>
    </recommendedName>
</protein>
<dbReference type="InterPro" id="IPR004498">
    <property type="entry name" value="Ribosomal_PrmA_MeTrfase"/>
</dbReference>
<dbReference type="SUPFAM" id="SSF53335">
    <property type="entry name" value="S-adenosyl-L-methionine-dependent methyltransferases"/>
    <property type="match status" value="1"/>
</dbReference>
<evidence type="ECO:0000256" key="4">
    <source>
        <dbReference type="ARBA" id="ARBA00022679"/>
    </source>
</evidence>
<dbReference type="OrthoDB" id="9785995at2"/>
<dbReference type="Pfam" id="PF06325">
    <property type="entry name" value="PrmA"/>
    <property type="match status" value="1"/>
</dbReference>
<dbReference type="EC" id="2.1.1.-" evidence="6"/>
<dbReference type="AlphaFoldDB" id="A0A0P8W8S5"/>
<comment type="similarity">
    <text evidence="1 6">Belongs to the methyltransferase superfamily. PrmA family.</text>
</comment>
<evidence type="ECO:0000256" key="2">
    <source>
        <dbReference type="ARBA" id="ARBA00022490"/>
    </source>
</evidence>
<feature type="binding site" evidence="6">
    <location>
        <position position="166"/>
    </location>
    <ligand>
        <name>S-adenosyl-L-methionine</name>
        <dbReference type="ChEBI" id="CHEBI:59789"/>
    </ligand>
</feature>
<dbReference type="STRING" id="36849.OXPF_22900"/>
<sequence>MLKDDKWAEITVVTSYESIEAVSAIFYEEGAAGVSIEDPRDVILSNTAPRDWDYIDEKLLPKDNGEAKVKGYFPYKDTIEDTLKAIGNSVDKLEEYGLDKGKGEITVREVREQDWANAWKEYYKPFKIGEHIIIKPSWENYDKKEGDIIVELDPGMAFGTGTHETTKLCIELLEKYIKTNDRVFDIGCGSGILSIVSSKLGATDITGVDIDEVAVRSSMENVKLSGRENVKIIHGNLFDVVKGKANIIVANIIADVIIGICGKIPDFLEDCGVFISSGIIKDRAEDVRLAFEENNFEIIEKREQGEWVAYGVTVRRK</sequence>
<evidence type="ECO:0000313" key="7">
    <source>
        <dbReference type="EMBL" id="KPU44123.1"/>
    </source>
</evidence>
<dbReference type="PANTHER" id="PTHR43648">
    <property type="entry name" value="ELECTRON TRANSFER FLAVOPROTEIN BETA SUBUNIT LYSINE METHYLTRANSFERASE"/>
    <property type="match status" value="1"/>
</dbReference>
<organism evidence="7 8">
    <name type="scientific">Oxobacter pfennigii</name>
    <dbReference type="NCBI Taxonomy" id="36849"/>
    <lineage>
        <taxon>Bacteria</taxon>
        <taxon>Bacillati</taxon>
        <taxon>Bacillota</taxon>
        <taxon>Clostridia</taxon>
        <taxon>Eubacteriales</taxon>
        <taxon>Clostridiaceae</taxon>
        <taxon>Oxobacter</taxon>
    </lineage>
</organism>
<dbReference type="InterPro" id="IPR029063">
    <property type="entry name" value="SAM-dependent_MTases_sf"/>
</dbReference>
<dbReference type="CDD" id="cd02440">
    <property type="entry name" value="AdoMet_MTases"/>
    <property type="match status" value="1"/>
</dbReference>
<evidence type="ECO:0000256" key="5">
    <source>
        <dbReference type="ARBA" id="ARBA00022691"/>
    </source>
</evidence>
<dbReference type="RefSeq" id="WP_054875320.1">
    <property type="nucleotide sequence ID" value="NZ_LKET01000032.1"/>
</dbReference>
<dbReference type="EMBL" id="LKET01000032">
    <property type="protein sequence ID" value="KPU44123.1"/>
    <property type="molecule type" value="Genomic_DNA"/>
</dbReference>
<dbReference type="Proteomes" id="UP000050326">
    <property type="component" value="Unassembled WGS sequence"/>
</dbReference>
<gene>
    <name evidence="6 7" type="primary">prmA</name>
    <name evidence="7" type="ORF">OXPF_22900</name>
</gene>
<dbReference type="Gene3D" id="3.40.50.150">
    <property type="entry name" value="Vaccinia Virus protein VP39"/>
    <property type="match status" value="1"/>
</dbReference>
<keyword evidence="3 6" id="KW-0489">Methyltransferase</keyword>
<dbReference type="PANTHER" id="PTHR43648:SF1">
    <property type="entry name" value="ELECTRON TRANSFER FLAVOPROTEIN BETA SUBUNIT LYSINE METHYLTRANSFERASE"/>
    <property type="match status" value="1"/>
</dbReference>
<dbReference type="GO" id="GO:0005840">
    <property type="term" value="C:ribosome"/>
    <property type="evidence" value="ECO:0007669"/>
    <property type="project" value="UniProtKB-KW"/>
</dbReference>
<dbReference type="PATRIC" id="fig|36849.3.peg.2414"/>
<keyword evidence="8" id="KW-1185">Reference proteome</keyword>
<comment type="subcellular location">
    <subcellularLocation>
        <location evidence="6">Cytoplasm</location>
    </subcellularLocation>
</comment>
<feature type="binding site" evidence="6">
    <location>
        <position position="209"/>
    </location>
    <ligand>
        <name>S-adenosyl-L-methionine</name>
        <dbReference type="ChEBI" id="CHEBI:59789"/>
    </ligand>
</feature>
<evidence type="ECO:0000256" key="1">
    <source>
        <dbReference type="ARBA" id="ARBA00009741"/>
    </source>
</evidence>
<dbReference type="GO" id="GO:0005737">
    <property type="term" value="C:cytoplasm"/>
    <property type="evidence" value="ECO:0007669"/>
    <property type="project" value="UniProtKB-SubCell"/>
</dbReference>
<dbReference type="GO" id="GO:0032259">
    <property type="term" value="P:methylation"/>
    <property type="evidence" value="ECO:0007669"/>
    <property type="project" value="UniProtKB-KW"/>
</dbReference>
<comment type="function">
    <text evidence="6">Methylates ribosomal protein L11.</text>
</comment>
<evidence type="ECO:0000313" key="8">
    <source>
        <dbReference type="Proteomes" id="UP000050326"/>
    </source>
</evidence>
<name>A0A0P8W8S5_9CLOT</name>
<feature type="binding site" evidence="6">
    <location>
        <position position="251"/>
    </location>
    <ligand>
        <name>S-adenosyl-L-methionine</name>
        <dbReference type="ChEBI" id="CHEBI:59789"/>
    </ligand>
</feature>
<proteinExistence type="inferred from homology"/>
<keyword evidence="7" id="KW-0689">Ribosomal protein</keyword>
<feature type="binding site" evidence="6">
    <location>
        <position position="187"/>
    </location>
    <ligand>
        <name>S-adenosyl-L-methionine</name>
        <dbReference type="ChEBI" id="CHEBI:59789"/>
    </ligand>
</feature>
<comment type="caution">
    <text evidence="7">The sequence shown here is derived from an EMBL/GenBank/DDBJ whole genome shotgun (WGS) entry which is preliminary data.</text>
</comment>
<keyword evidence="7" id="KW-0687">Ribonucleoprotein</keyword>